<feature type="region of interest" description="Disordered" evidence="3">
    <location>
        <begin position="1"/>
        <end position="23"/>
    </location>
</feature>
<keyword evidence="2 6" id="KW-0418">Kinase</keyword>
<dbReference type="PIRSF" id="PIRSF005303">
    <property type="entry name" value="Thiam_monoph_kin"/>
    <property type="match status" value="1"/>
</dbReference>
<comment type="similarity">
    <text evidence="2">Belongs to the thiamine-monophosphate kinase family.</text>
</comment>
<feature type="binding site" evidence="2">
    <location>
        <position position="74"/>
    </location>
    <ligand>
        <name>substrate</name>
    </ligand>
</feature>
<dbReference type="Pfam" id="PF00586">
    <property type="entry name" value="AIRS"/>
    <property type="match status" value="1"/>
</dbReference>
<dbReference type="NCBIfam" id="TIGR01379">
    <property type="entry name" value="thiL"/>
    <property type="match status" value="1"/>
</dbReference>
<feature type="domain" description="PurM-like N-terminal" evidence="4">
    <location>
        <begin position="49"/>
        <end position="160"/>
    </location>
</feature>
<dbReference type="CDD" id="cd02194">
    <property type="entry name" value="ThiL"/>
    <property type="match status" value="1"/>
</dbReference>
<comment type="miscellaneous">
    <text evidence="2">Reaction mechanism of ThiL seems to utilize a direct, inline transfer of the gamma-phosphate of ATP to TMP rather than a phosphorylated enzyme intermediate.</text>
</comment>
<evidence type="ECO:0000259" key="5">
    <source>
        <dbReference type="Pfam" id="PF02769"/>
    </source>
</evidence>
<dbReference type="InterPro" id="IPR006283">
    <property type="entry name" value="ThiL-like"/>
</dbReference>
<evidence type="ECO:0000256" key="3">
    <source>
        <dbReference type="SAM" id="MobiDB-lite"/>
    </source>
</evidence>
<feature type="binding site" evidence="2">
    <location>
        <position position="95"/>
    </location>
    <ligand>
        <name>Mg(2+)</name>
        <dbReference type="ChEBI" id="CHEBI:18420"/>
        <label>3</label>
    </ligand>
</feature>
<dbReference type="Gene3D" id="3.30.1330.10">
    <property type="entry name" value="PurM-like, N-terminal domain"/>
    <property type="match status" value="1"/>
</dbReference>
<feature type="binding site" evidence="2">
    <location>
        <position position="255"/>
    </location>
    <ligand>
        <name>Mg(2+)</name>
        <dbReference type="ChEBI" id="CHEBI:18420"/>
        <label>5</label>
    </ligand>
</feature>
<feature type="binding site" evidence="2">
    <location>
        <position position="168"/>
    </location>
    <ligand>
        <name>ATP</name>
        <dbReference type="ChEBI" id="CHEBI:30616"/>
    </ligand>
</feature>
<dbReference type="GO" id="GO:0009228">
    <property type="term" value="P:thiamine biosynthetic process"/>
    <property type="evidence" value="ECO:0007669"/>
    <property type="project" value="UniProtKB-KW"/>
</dbReference>
<dbReference type="PANTHER" id="PTHR30270">
    <property type="entry name" value="THIAMINE-MONOPHOSPHATE KINASE"/>
    <property type="match status" value="1"/>
</dbReference>
<dbReference type="UniPathway" id="UPA00060">
    <property type="reaction ID" value="UER00142"/>
</dbReference>
<comment type="function">
    <text evidence="2">Catalyzes the ATP-dependent phosphorylation of thiamine-monophosphate (TMP) to form thiamine-pyrophosphate (TPP), the active form of vitamin B1.</text>
</comment>
<evidence type="ECO:0000259" key="4">
    <source>
        <dbReference type="Pfam" id="PF00586"/>
    </source>
</evidence>
<keyword evidence="2" id="KW-0460">Magnesium</keyword>
<dbReference type="InterPro" id="IPR036676">
    <property type="entry name" value="PurM-like_C_sf"/>
</dbReference>
<feature type="domain" description="PurM-like C-terminal" evidence="5">
    <location>
        <begin position="228"/>
        <end position="338"/>
    </location>
</feature>
<feature type="binding site" evidence="2">
    <location>
        <position position="66"/>
    </location>
    <ligand>
        <name>Mg(2+)</name>
        <dbReference type="ChEBI" id="CHEBI:18420"/>
        <label>1</label>
    </ligand>
</feature>
<dbReference type="InterPro" id="IPR010918">
    <property type="entry name" value="PurM-like_C_dom"/>
</dbReference>
<dbReference type="GO" id="GO:0000287">
    <property type="term" value="F:magnesium ion binding"/>
    <property type="evidence" value="ECO:0007669"/>
    <property type="project" value="UniProtKB-UniRule"/>
</dbReference>
<evidence type="ECO:0000256" key="1">
    <source>
        <dbReference type="ARBA" id="ARBA00022977"/>
    </source>
</evidence>
<dbReference type="HAMAP" id="MF_02128">
    <property type="entry name" value="TMP_kinase"/>
    <property type="match status" value="1"/>
</dbReference>
<proteinExistence type="inferred from homology"/>
<evidence type="ECO:0000256" key="2">
    <source>
        <dbReference type="HAMAP-Rule" id="MF_02128"/>
    </source>
</evidence>
<dbReference type="SUPFAM" id="SSF55326">
    <property type="entry name" value="PurM N-terminal domain-like"/>
    <property type="match status" value="1"/>
</dbReference>
<name>A0A556AXI3_9BURK</name>
<feature type="binding site" evidence="2">
    <location>
        <position position="361"/>
    </location>
    <ligand>
        <name>substrate</name>
    </ligand>
</feature>
<reference evidence="6 7" key="1">
    <citation type="submission" date="2019-07" db="EMBL/GenBank/DDBJ databases">
        <title>Qingshengfaniella alkalisoli gen. nov., sp. nov., isolated from saline soil.</title>
        <authorList>
            <person name="Xu L."/>
            <person name="Huang X.-X."/>
            <person name="Sun J.-Q."/>
        </authorList>
    </citation>
    <scope>NUCLEOTIDE SEQUENCE [LARGE SCALE GENOMIC DNA]</scope>
    <source>
        <strain evidence="6 7">DSM 27279</strain>
    </source>
</reference>
<dbReference type="Pfam" id="PF02769">
    <property type="entry name" value="AIRS_C"/>
    <property type="match status" value="1"/>
</dbReference>
<feature type="binding site" evidence="2">
    <location>
        <position position="254"/>
    </location>
    <ligand>
        <name>ATP</name>
        <dbReference type="ChEBI" id="CHEBI:30616"/>
    </ligand>
</feature>
<feature type="binding site" evidence="2">
    <location>
        <position position="252"/>
    </location>
    <ligand>
        <name>Mg(2+)</name>
        <dbReference type="ChEBI" id="CHEBI:18420"/>
        <label>3</label>
    </ligand>
</feature>
<keyword evidence="2 6" id="KW-0808">Transferase</keyword>
<protein>
    <recommendedName>
        <fullName evidence="2">Thiamine-monophosphate kinase</fullName>
        <shortName evidence="2">TMP kinase</shortName>
        <shortName evidence="2">Thiamine-phosphate kinase</shortName>
        <ecNumber evidence="2">2.7.4.16</ecNumber>
    </recommendedName>
</protein>
<comment type="caution">
    <text evidence="6">The sequence shown here is derived from an EMBL/GenBank/DDBJ whole genome shotgun (WGS) entry which is preliminary data.</text>
</comment>
<dbReference type="AlphaFoldDB" id="A0A556AXI3"/>
<feature type="binding site" evidence="2">
    <location>
        <position position="302"/>
    </location>
    <ligand>
        <name>substrate</name>
    </ligand>
</feature>
<feature type="compositionally biased region" description="Polar residues" evidence="3">
    <location>
        <begin position="1"/>
        <end position="10"/>
    </location>
</feature>
<dbReference type="PANTHER" id="PTHR30270:SF0">
    <property type="entry name" value="THIAMINE-MONOPHOSPHATE KINASE"/>
    <property type="match status" value="1"/>
</dbReference>
<keyword evidence="1 2" id="KW-0784">Thiamine biosynthesis</keyword>
<keyword evidence="7" id="KW-1185">Reference proteome</keyword>
<feature type="binding site" evidence="2">
    <location>
        <position position="65"/>
    </location>
    <ligand>
        <name>Mg(2+)</name>
        <dbReference type="ChEBI" id="CHEBI:18420"/>
        <label>4</label>
    </ligand>
</feature>
<keyword evidence="2" id="KW-0479">Metal-binding</keyword>
<feature type="binding site" evidence="2">
    <location>
        <position position="51"/>
    </location>
    <ligand>
        <name>Mg(2+)</name>
        <dbReference type="ChEBI" id="CHEBI:18420"/>
        <label>3</label>
    </ligand>
</feature>
<feature type="binding site" evidence="2">
    <location>
        <position position="95"/>
    </location>
    <ligand>
        <name>Mg(2+)</name>
        <dbReference type="ChEBI" id="CHEBI:18420"/>
        <label>4</label>
    </ligand>
</feature>
<dbReference type="GO" id="GO:0009229">
    <property type="term" value="P:thiamine diphosphate biosynthetic process"/>
    <property type="evidence" value="ECO:0007669"/>
    <property type="project" value="UniProtKB-UniRule"/>
</dbReference>
<comment type="catalytic activity">
    <reaction evidence="2">
        <text>thiamine phosphate + ATP = thiamine diphosphate + ADP</text>
        <dbReference type="Rhea" id="RHEA:15913"/>
        <dbReference type="ChEBI" id="CHEBI:30616"/>
        <dbReference type="ChEBI" id="CHEBI:37575"/>
        <dbReference type="ChEBI" id="CHEBI:58937"/>
        <dbReference type="ChEBI" id="CHEBI:456216"/>
        <dbReference type="EC" id="2.7.4.16"/>
    </reaction>
</comment>
<dbReference type="OrthoDB" id="9802811at2"/>
<dbReference type="EC" id="2.7.4.16" evidence="2"/>
<gene>
    <name evidence="2 6" type="primary">thiL</name>
    <name evidence="6" type="ORF">FOZ76_05430</name>
</gene>
<comment type="pathway">
    <text evidence="2">Cofactor biosynthesis; thiamine diphosphate biosynthesis; thiamine diphosphate from thiamine phosphate: step 1/1.</text>
</comment>
<feature type="binding site" evidence="2">
    <location>
        <position position="142"/>
    </location>
    <ligand>
        <name>Mg(2+)</name>
        <dbReference type="ChEBI" id="CHEBI:18420"/>
        <label>1</label>
    </ligand>
</feature>
<sequence>MACSTSSPSTCARPRSRRRVGADRTPVSEFDLIRRHFTRPAPAGILGVGDDCALLPAMPGAWAVSTDLLLQGRHFFADVDPRALGHKALAVNLSDLAAMGAEPAGFVLGLGLPAVDEAWLAGFADGLHRLAERWRCPLVGGDTTRSDTGITLSVTVFGRVDARRALRRDAARDGDDIWVSGTLGEADVALRLLLRARGQGLERSDELGRALAGLDPQAASRLLEQTRPRLDWPQPRIALGLALAGVAHAAIDLSDGLLQDLGHVVAASHCGALLDAPALPLAKPLAALGERPAWQAALGGGDVYELCFTAPVAARARIAAMAGRLDLPLTRIGRMDAAVDGIGVRGSQGELLDAATLPQGFDHFR</sequence>
<dbReference type="InterPro" id="IPR036921">
    <property type="entry name" value="PurM-like_N_sf"/>
</dbReference>
<feature type="binding site" evidence="2">
    <location>
        <position position="95"/>
    </location>
    <ligand>
        <name>Mg(2+)</name>
        <dbReference type="ChEBI" id="CHEBI:18420"/>
        <label>2</label>
    </ligand>
</feature>
<dbReference type="Gene3D" id="3.90.650.10">
    <property type="entry name" value="PurM-like C-terminal domain"/>
    <property type="match status" value="1"/>
</dbReference>
<feature type="binding site" evidence="2">
    <location>
        <position position="51"/>
    </location>
    <ligand>
        <name>Mg(2+)</name>
        <dbReference type="ChEBI" id="CHEBI:18420"/>
        <label>4</label>
    </ligand>
</feature>
<comment type="caution">
    <text evidence="2">Lacks conserved residue(s) required for the propagation of feature annotation.</text>
</comment>
<dbReference type="GO" id="GO:0005524">
    <property type="term" value="F:ATP binding"/>
    <property type="evidence" value="ECO:0007669"/>
    <property type="project" value="UniProtKB-UniRule"/>
</dbReference>
<evidence type="ECO:0000313" key="7">
    <source>
        <dbReference type="Proteomes" id="UP000318405"/>
    </source>
</evidence>
<feature type="binding site" evidence="2">
    <location>
        <begin position="141"/>
        <end position="142"/>
    </location>
    <ligand>
        <name>ATP</name>
        <dbReference type="ChEBI" id="CHEBI:30616"/>
    </ligand>
</feature>
<dbReference type="EMBL" id="VLTJ01000008">
    <property type="protein sequence ID" value="TSH97596.1"/>
    <property type="molecule type" value="Genomic_DNA"/>
</dbReference>
<dbReference type="InterPro" id="IPR016188">
    <property type="entry name" value="PurM-like_N"/>
</dbReference>
<dbReference type="SUPFAM" id="SSF56042">
    <property type="entry name" value="PurM C-terminal domain-like"/>
    <property type="match status" value="1"/>
</dbReference>
<evidence type="ECO:0000313" key="6">
    <source>
        <dbReference type="EMBL" id="TSH97596.1"/>
    </source>
</evidence>
<dbReference type="GO" id="GO:0009030">
    <property type="term" value="F:thiamine-phosphate kinase activity"/>
    <property type="evidence" value="ECO:0007669"/>
    <property type="project" value="UniProtKB-UniRule"/>
</dbReference>
<dbReference type="Proteomes" id="UP000318405">
    <property type="component" value="Unassembled WGS sequence"/>
</dbReference>
<keyword evidence="2" id="KW-0547">Nucleotide-binding</keyword>
<organism evidence="6 7">
    <name type="scientific">Verticiella sediminum</name>
    <dbReference type="NCBI Taxonomy" id="1247510"/>
    <lineage>
        <taxon>Bacteria</taxon>
        <taxon>Pseudomonadati</taxon>
        <taxon>Pseudomonadota</taxon>
        <taxon>Betaproteobacteria</taxon>
        <taxon>Burkholderiales</taxon>
        <taxon>Alcaligenaceae</taxon>
        <taxon>Verticiella</taxon>
    </lineage>
</organism>
<feature type="binding site" evidence="2">
    <location>
        <position position="67"/>
    </location>
    <ligand>
        <name>Mg(2+)</name>
        <dbReference type="ChEBI" id="CHEBI:18420"/>
        <label>1</label>
    </ligand>
</feature>
<keyword evidence="2" id="KW-0067">ATP-binding</keyword>
<feature type="binding site" evidence="2">
    <location>
        <position position="67"/>
    </location>
    <ligand>
        <name>Mg(2+)</name>
        <dbReference type="ChEBI" id="CHEBI:18420"/>
        <label>2</label>
    </ligand>
</feature>
<accession>A0A556AXI3</accession>